<comment type="caution">
    <text evidence="1">The sequence shown here is derived from an EMBL/GenBank/DDBJ whole genome shotgun (WGS) entry which is preliminary data.</text>
</comment>
<name>A0A5N7MVH5_9HYPH</name>
<protein>
    <submittedName>
        <fullName evidence="1">Uncharacterized protein</fullName>
    </submittedName>
</protein>
<accession>A0A5N7MVH5</accession>
<evidence type="ECO:0000313" key="1">
    <source>
        <dbReference type="EMBL" id="MPR30985.1"/>
    </source>
</evidence>
<evidence type="ECO:0000313" key="2">
    <source>
        <dbReference type="Proteomes" id="UP000403266"/>
    </source>
</evidence>
<proteinExistence type="predicted"/>
<sequence>MAALAGPATADPFDRSPRDVGIAVNDRLRSAGLDLRFELERCSGRDMMECRFSSAHTLLVATGRAKPPWTREIMIAADLLSTDTAGDVHDRVTEATASLGATMELVDPTLQPERRFKLLSDLAGTALRDGESEGTGIDAHYSLAFDQGADGLLTITVGSKR</sequence>
<dbReference type="Proteomes" id="UP000403266">
    <property type="component" value="Unassembled WGS sequence"/>
</dbReference>
<dbReference type="OrthoDB" id="8025230at2"/>
<gene>
    <name evidence="1" type="ORF">FS320_40225</name>
</gene>
<reference evidence="1 2" key="1">
    <citation type="journal article" date="2019" name="Syst. Appl. Microbiol.">
        <title>Microvirga tunisiensis sp. nov., a root nodule symbiotic bacterium isolated from Lupinus micranthus and L. luteus grown in Northern Tunisia.</title>
        <authorList>
            <person name="Msaddak A."/>
            <person name="Rejili M."/>
            <person name="Duran D."/>
            <person name="Mars M."/>
            <person name="Palacios J.M."/>
            <person name="Ruiz-Argueso T."/>
            <person name="Rey L."/>
            <person name="Imperial J."/>
        </authorList>
    </citation>
    <scope>NUCLEOTIDE SEQUENCE [LARGE SCALE GENOMIC DNA]</scope>
    <source>
        <strain evidence="1 2">Lmie10</strain>
    </source>
</reference>
<organism evidence="1 2">
    <name type="scientific">Microvirga tunisiensis</name>
    <dbReference type="NCBI Taxonomy" id="2108360"/>
    <lineage>
        <taxon>Bacteria</taxon>
        <taxon>Pseudomonadati</taxon>
        <taxon>Pseudomonadota</taxon>
        <taxon>Alphaproteobacteria</taxon>
        <taxon>Hyphomicrobiales</taxon>
        <taxon>Methylobacteriaceae</taxon>
        <taxon>Microvirga</taxon>
    </lineage>
</organism>
<dbReference type="AlphaFoldDB" id="A0A5N7MVH5"/>
<keyword evidence="2" id="KW-1185">Reference proteome</keyword>
<dbReference type="EMBL" id="VOSK01000506">
    <property type="protein sequence ID" value="MPR30985.1"/>
    <property type="molecule type" value="Genomic_DNA"/>
</dbReference>
<dbReference type="RefSeq" id="WP_152718066.1">
    <property type="nucleotide sequence ID" value="NZ_VOSJ01000336.1"/>
</dbReference>